<accession>A0A4Z2H7T2</accession>
<evidence type="ECO:0000256" key="1">
    <source>
        <dbReference type="SAM" id="MobiDB-lite"/>
    </source>
</evidence>
<organism evidence="2 3">
    <name type="scientific">Liparis tanakae</name>
    <name type="common">Tanaka's snailfish</name>
    <dbReference type="NCBI Taxonomy" id="230148"/>
    <lineage>
        <taxon>Eukaryota</taxon>
        <taxon>Metazoa</taxon>
        <taxon>Chordata</taxon>
        <taxon>Craniata</taxon>
        <taxon>Vertebrata</taxon>
        <taxon>Euteleostomi</taxon>
        <taxon>Actinopterygii</taxon>
        <taxon>Neopterygii</taxon>
        <taxon>Teleostei</taxon>
        <taxon>Neoteleostei</taxon>
        <taxon>Acanthomorphata</taxon>
        <taxon>Eupercaria</taxon>
        <taxon>Perciformes</taxon>
        <taxon>Cottioidei</taxon>
        <taxon>Cottales</taxon>
        <taxon>Liparidae</taxon>
        <taxon>Liparis</taxon>
    </lineage>
</organism>
<proteinExistence type="predicted"/>
<gene>
    <name evidence="2" type="ORF">EYF80_028726</name>
</gene>
<dbReference type="Proteomes" id="UP000314294">
    <property type="component" value="Unassembled WGS sequence"/>
</dbReference>
<reference evidence="2 3" key="1">
    <citation type="submission" date="2019-03" db="EMBL/GenBank/DDBJ databases">
        <title>First draft genome of Liparis tanakae, snailfish: a comprehensive survey of snailfish specific genes.</title>
        <authorList>
            <person name="Kim W."/>
            <person name="Song I."/>
            <person name="Jeong J.-H."/>
            <person name="Kim D."/>
            <person name="Kim S."/>
            <person name="Ryu S."/>
            <person name="Song J.Y."/>
            <person name="Lee S.K."/>
        </authorList>
    </citation>
    <scope>NUCLEOTIDE SEQUENCE [LARGE SCALE GENOMIC DNA]</scope>
    <source>
        <tissue evidence="2">Muscle</tissue>
    </source>
</reference>
<sequence>MEAQGRVFRGDPGSTGTSLKNRVKTKENHVPQSRVLVPESANLLLSKGPETRGTRDKKDQRQERLEGPETKGTRDKMDQRQEGPETRWTRDKKDQRLEGPETRRTIDKMDHRLERPETLEGPETRGTID</sequence>
<keyword evidence="3" id="KW-1185">Reference proteome</keyword>
<dbReference type="EMBL" id="SRLO01000322">
    <property type="protein sequence ID" value="TNN61073.1"/>
    <property type="molecule type" value="Genomic_DNA"/>
</dbReference>
<evidence type="ECO:0000313" key="3">
    <source>
        <dbReference type="Proteomes" id="UP000314294"/>
    </source>
</evidence>
<feature type="region of interest" description="Disordered" evidence="1">
    <location>
        <begin position="1"/>
        <end position="129"/>
    </location>
</feature>
<feature type="compositionally biased region" description="Basic and acidic residues" evidence="1">
    <location>
        <begin position="49"/>
        <end position="129"/>
    </location>
</feature>
<evidence type="ECO:0000313" key="2">
    <source>
        <dbReference type="EMBL" id="TNN61073.1"/>
    </source>
</evidence>
<comment type="caution">
    <text evidence="2">The sequence shown here is derived from an EMBL/GenBank/DDBJ whole genome shotgun (WGS) entry which is preliminary data.</text>
</comment>
<protein>
    <submittedName>
        <fullName evidence="2">Uncharacterized protein</fullName>
    </submittedName>
</protein>
<name>A0A4Z2H7T2_9TELE</name>
<dbReference type="OrthoDB" id="10690052at2759"/>
<dbReference type="AlphaFoldDB" id="A0A4Z2H7T2"/>